<sequence>MAEASFRAPKRKRKVYESYEAPFPVSLTQEETSSKGQEHYYAEIVNNCVIVRKPESMQALYGKGYFGKGVLSRSRPDYNISDPALVAKWKDANLMHMPIISSMKFQHHVEWAKSLLQEQGLESTLLEKMLENYTKPIELPCDRGSAEFDDRSQDSKVAKTEPDERAEETHNGESRPALSPQNRTHCLEGDAPYDPLEKYGYVNCETIDREAIAKVHCSRHDDLLIHCGCRYEDGMEEALQQNSMKDSISTEHEYVLVVEKILPCDGKELNRK</sequence>
<dbReference type="GO" id="GO:0000213">
    <property type="term" value="F:tRNA-intron lyase activity"/>
    <property type="evidence" value="ECO:0007669"/>
    <property type="project" value="InterPro"/>
</dbReference>
<dbReference type="AlphaFoldDB" id="A0A401NQ46"/>
<feature type="region of interest" description="Disordered" evidence="1">
    <location>
        <begin position="144"/>
        <end position="184"/>
    </location>
</feature>
<dbReference type="PANTHER" id="PTHR21227">
    <property type="entry name" value="TRNA-SPLICING ENDONUCLEASE SUBUNIT SEN2"/>
    <property type="match status" value="1"/>
</dbReference>
<feature type="compositionally biased region" description="Basic and acidic residues" evidence="1">
    <location>
        <begin position="144"/>
        <end position="173"/>
    </location>
</feature>
<dbReference type="PANTHER" id="PTHR21227:SF0">
    <property type="entry name" value="TRNA-SPLICING ENDONUCLEASE SUBUNIT SEN2"/>
    <property type="match status" value="1"/>
</dbReference>
<organism evidence="2 3">
    <name type="scientific">Scyliorhinus torazame</name>
    <name type="common">Cloudy catshark</name>
    <name type="synonym">Catulus torazame</name>
    <dbReference type="NCBI Taxonomy" id="75743"/>
    <lineage>
        <taxon>Eukaryota</taxon>
        <taxon>Metazoa</taxon>
        <taxon>Chordata</taxon>
        <taxon>Craniata</taxon>
        <taxon>Vertebrata</taxon>
        <taxon>Chondrichthyes</taxon>
        <taxon>Elasmobranchii</taxon>
        <taxon>Galeomorphii</taxon>
        <taxon>Galeoidea</taxon>
        <taxon>Carcharhiniformes</taxon>
        <taxon>Scyliorhinidae</taxon>
        <taxon>Scyliorhinus</taxon>
    </lineage>
</organism>
<name>A0A401NQ46_SCYTO</name>
<dbReference type="OrthoDB" id="10249562at2759"/>
<proteinExistence type="predicted"/>
<evidence type="ECO:0008006" key="4">
    <source>
        <dbReference type="Google" id="ProtNLM"/>
    </source>
</evidence>
<dbReference type="Proteomes" id="UP000288216">
    <property type="component" value="Unassembled WGS sequence"/>
</dbReference>
<dbReference type="STRING" id="75743.A0A401NQ46"/>
<dbReference type="GO" id="GO:0000214">
    <property type="term" value="C:tRNA-intron endonuclease complex"/>
    <property type="evidence" value="ECO:0007669"/>
    <property type="project" value="TreeGrafter"/>
</dbReference>
<dbReference type="InterPro" id="IPR006676">
    <property type="entry name" value="tRNA_splic"/>
</dbReference>
<dbReference type="GO" id="GO:0000379">
    <property type="term" value="P:tRNA-type intron splice site recognition and cleavage"/>
    <property type="evidence" value="ECO:0007669"/>
    <property type="project" value="TreeGrafter"/>
</dbReference>
<dbReference type="EMBL" id="BFAA01002623">
    <property type="protein sequence ID" value="GCB62959.1"/>
    <property type="molecule type" value="Genomic_DNA"/>
</dbReference>
<feature type="non-terminal residue" evidence="2">
    <location>
        <position position="272"/>
    </location>
</feature>
<accession>A0A401NQ46</accession>
<comment type="caution">
    <text evidence="2">The sequence shown here is derived from an EMBL/GenBank/DDBJ whole genome shotgun (WGS) entry which is preliminary data.</text>
</comment>
<evidence type="ECO:0000313" key="3">
    <source>
        <dbReference type="Proteomes" id="UP000288216"/>
    </source>
</evidence>
<dbReference type="GO" id="GO:0005737">
    <property type="term" value="C:cytoplasm"/>
    <property type="evidence" value="ECO:0007669"/>
    <property type="project" value="TreeGrafter"/>
</dbReference>
<keyword evidence="3" id="KW-1185">Reference proteome</keyword>
<gene>
    <name evidence="2" type="ORF">scyTo_0007317</name>
</gene>
<reference evidence="2 3" key="1">
    <citation type="journal article" date="2018" name="Nat. Ecol. Evol.">
        <title>Shark genomes provide insights into elasmobranch evolution and the origin of vertebrates.</title>
        <authorList>
            <person name="Hara Y"/>
            <person name="Yamaguchi K"/>
            <person name="Onimaru K"/>
            <person name="Kadota M"/>
            <person name="Koyanagi M"/>
            <person name="Keeley SD"/>
            <person name="Tatsumi K"/>
            <person name="Tanaka K"/>
            <person name="Motone F"/>
            <person name="Kageyama Y"/>
            <person name="Nozu R"/>
            <person name="Adachi N"/>
            <person name="Nishimura O"/>
            <person name="Nakagawa R"/>
            <person name="Tanegashima C"/>
            <person name="Kiyatake I"/>
            <person name="Matsumoto R"/>
            <person name="Murakumo K"/>
            <person name="Nishida K"/>
            <person name="Terakita A"/>
            <person name="Kuratani S"/>
            <person name="Sato K"/>
            <person name="Hyodo S Kuraku.S."/>
        </authorList>
    </citation>
    <scope>NUCLEOTIDE SEQUENCE [LARGE SCALE GENOMIC DNA]</scope>
</reference>
<evidence type="ECO:0000256" key="1">
    <source>
        <dbReference type="SAM" id="MobiDB-lite"/>
    </source>
</evidence>
<evidence type="ECO:0000313" key="2">
    <source>
        <dbReference type="EMBL" id="GCB62959.1"/>
    </source>
</evidence>
<protein>
    <recommendedName>
        <fullName evidence="4">tRNA intron endonuclease N-terminal domain-containing protein</fullName>
    </recommendedName>
</protein>